<dbReference type="CDD" id="cd06261">
    <property type="entry name" value="TM_PBP2"/>
    <property type="match status" value="1"/>
</dbReference>
<feature type="domain" description="ABC transmembrane type-1" evidence="8">
    <location>
        <begin position="93"/>
        <end position="281"/>
    </location>
</feature>
<keyword evidence="3" id="KW-1003">Cell membrane</keyword>
<dbReference type="PROSITE" id="PS50928">
    <property type="entry name" value="ABC_TM1"/>
    <property type="match status" value="1"/>
</dbReference>
<dbReference type="Proteomes" id="UP001500752">
    <property type="component" value="Unassembled WGS sequence"/>
</dbReference>
<dbReference type="InterPro" id="IPR035906">
    <property type="entry name" value="MetI-like_sf"/>
</dbReference>
<protein>
    <submittedName>
        <fullName evidence="9">ABC transporter permease</fullName>
    </submittedName>
</protein>
<dbReference type="Gene3D" id="1.10.3720.10">
    <property type="entry name" value="MetI-like"/>
    <property type="match status" value="1"/>
</dbReference>
<evidence type="ECO:0000313" key="10">
    <source>
        <dbReference type="Proteomes" id="UP001500752"/>
    </source>
</evidence>
<reference evidence="10" key="1">
    <citation type="journal article" date="2019" name="Int. J. Syst. Evol. Microbiol.">
        <title>The Global Catalogue of Microorganisms (GCM) 10K type strain sequencing project: providing services to taxonomists for standard genome sequencing and annotation.</title>
        <authorList>
            <consortium name="The Broad Institute Genomics Platform"/>
            <consortium name="The Broad Institute Genome Sequencing Center for Infectious Disease"/>
            <person name="Wu L."/>
            <person name="Ma J."/>
        </authorList>
    </citation>
    <scope>NUCLEOTIDE SEQUENCE [LARGE SCALE GENOMIC DNA]</scope>
    <source>
        <strain evidence="10">JCM 30742</strain>
    </source>
</reference>
<dbReference type="InterPro" id="IPR050366">
    <property type="entry name" value="BP-dependent_transpt_permease"/>
</dbReference>
<dbReference type="Pfam" id="PF00528">
    <property type="entry name" value="BPD_transp_1"/>
    <property type="match status" value="1"/>
</dbReference>
<dbReference type="EMBL" id="BAABEO010000015">
    <property type="protein sequence ID" value="GAA3684113.1"/>
    <property type="molecule type" value="Genomic_DNA"/>
</dbReference>
<keyword evidence="2 7" id="KW-0813">Transport</keyword>
<accession>A0ABP7C9B3</accession>
<evidence type="ECO:0000256" key="5">
    <source>
        <dbReference type="ARBA" id="ARBA00022989"/>
    </source>
</evidence>
<comment type="similarity">
    <text evidence="7">Belongs to the binding-protein-dependent transport system permease family.</text>
</comment>
<keyword evidence="10" id="KW-1185">Reference proteome</keyword>
<evidence type="ECO:0000256" key="6">
    <source>
        <dbReference type="ARBA" id="ARBA00023136"/>
    </source>
</evidence>
<organism evidence="9 10">
    <name type="scientific">Arthrobacter ginkgonis</name>
    <dbReference type="NCBI Taxonomy" id="1630594"/>
    <lineage>
        <taxon>Bacteria</taxon>
        <taxon>Bacillati</taxon>
        <taxon>Actinomycetota</taxon>
        <taxon>Actinomycetes</taxon>
        <taxon>Micrococcales</taxon>
        <taxon>Micrococcaceae</taxon>
        <taxon>Arthrobacter</taxon>
    </lineage>
</organism>
<evidence type="ECO:0000259" key="8">
    <source>
        <dbReference type="PROSITE" id="PS50928"/>
    </source>
</evidence>
<dbReference type="InterPro" id="IPR000515">
    <property type="entry name" value="MetI-like"/>
</dbReference>
<evidence type="ECO:0000256" key="3">
    <source>
        <dbReference type="ARBA" id="ARBA00022475"/>
    </source>
</evidence>
<evidence type="ECO:0000313" key="9">
    <source>
        <dbReference type="EMBL" id="GAA3684113.1"/>
    </source>
</evidence>
<evidence type="ECO:0000256" key="2">
    <source>
        <dbReference type="ARBA" id="ARBA00022448"/>
    </source>
</evidence>
<feature type="transmembrane region" description="Helical" evidence="7">
    <location>
        <begin position="130"/>
        <end position="147"/>
    </location>
</feature>
<name>A0ABP7C9B3_9MICC</name>
<feature type="transmembrane region" description="Helical" evidence="7">
    <location>
        <begin position="97"/>
        <end position="118"/>
    </location>
</feature>
<feature type="transmembrane region" description="Helical" evidence="7">
    <location>
        <begin position="260"/>
        <end position="284"/>
    </location>
</feature>
<dbReference type="RefSeq" id="WP_345150803.1">
    <property type="nucleotide sequence ID" value="NZ_BAABEO010000015.1"/>
</dbReference>
<feature type="transmembrane region" description="Helical" evidence="7">
    <location>
        <begin position="208"/>
        <end position="233"/>
    </location>
</feature>
<dbReference type="PANTHER" id="PTHR43386">
    <property type="entry name" value="OLIGOPEPTIDE TRANSPORT SYSTEM PERMEASE PROTEIN APPC"/>
    <property type="match status" value="1"/>
</dbReference>
<evidence type="ECO:0000256" key="7">
    <source>
        <dbReference type="RuleBase" id="RU363032"/>
    </source>
</evidence>
<proteinExistence type="inferred from homology"/>
<keyword evidence="5 7" id="KW-1133">Transmembrane helix</keyword>
<dbReference type="PANTHER" id="PTHR43386:SF1">
    <property type="entry name" value="D,D-DIPEPTIDE TRANSPORT SYSTEM PERMEASE PROTEIN DDPC-RELATED"/>
    <property type="match status" value="1"/>
</dbReference>
<keyword evidence="6 7" id="KW-0472">Membrane</keyword>
<sequence>MSVQGLPPTSPGLRVSGWAKRGRARGYGQSKPALTAAAVAVIVGLPLAALLLPLPHDPLRPDPNAIGIAPNLVHWFGTDGNGMDVFSRTIEAAKLDLPIALAATALSLLVGVPLGLFATSGRAGDAMMRIIDAFAALPIIVIAVVSIQLMGGGAADVIVAIAIVGAPRFVRLSRAAALSLRSSRYVEAAVATGCSPVRIAFNHIFRNAYGVVLVQATLTAANALGAIAALNFLGVGVKPPQPTWGAMISDGFSMLIRGEWWAAAFPTLAMLLAIGSLNVIAGAVENRIERVERAR</sequence>
<keyword evidence="4 7" id="KW-0812">Transmembrane</keyword>
<comment type="subcellular location">
    <subcellularLocation>
        <location evidence="1 7">Cell membrane</location>
        <topology evidence="1 7">Multi-pass membrane protein</topology>
    </subcellularLocation>
</comment>
<gene>
    <name evidence="9" type="ORF">GCM10023081_22240</name>
</gene>
<dbReference type="SUPFAM" id="SSF161098">
    <property type="entry name" value="MetI-like"/>
    <property type="match status" value="1"/>
</dbReference>
<evidence type="ECO:0000256" key="1">
    <source>
        <dbReference type="ARBA" id="ARBA00004651"/>
    </source>
</evidence>
<evidence type="ECO:0000256" key="4">
    <source>
        <dbReference type="ARBA" id="ARBA00022692"/>
    </source>
</evidence>
<comment type="caution">
    <text evidence="9">The sequence shown here is derived from an EMBL/GenBank/DDBJ whole genome shotgun (WGS) entry which is preliminary data.</text>
</comment>
<feature type="transmembrane region" description="Helical" evidence="7">
    <location>
        <begin position="33"/>
        <end position="54"/>
    </location>
</feature>